<reference evidence="10" key="1">
    <citation type="submission" date="2022-10" db="EMBL/GenBank/DDBJ databases">
        <authorList>
            <person name="Byrne P K."/>
        </authorList>
    </citation>
    <scope>NUCLEOTIDE SEQUENCE</scope>
    <source>
        <strain evidence="10">CBS7001</strain>
    </source>
</reference>
<evidence type="ECO:0000256" key="7">
    <source>
        <dbReference type="ARBA" id="ARBA00023242"/>
    </source>
</evidence>
<feature type="compositionally biased region" description="Polar residues" evidence="8">
    <location>
        <begin position="340"/>
        <end position="370"/>
    </location>
</feature>
<dbReference type="SUPFAM" id="SSF50729">
    <property type="entry name" value="PH domain-like"/>
    <property type="match status" value="1"/>
</dbReference>
<feature type="compositionally biased region" description="Polar residues" evidence="8">
    <location>
        <begin position="270"/>
        <end position="324"/>
    </location>
</feature>
<feature type="compositionally biased region" description="Polar residues" evidence="8">
    <location>
        <begin position="177"/>
        <end position="188"/>
    </location>
</feature>
<evidence type="ECO:0000256" key="2">
    <source>
        <dbReference type="ARBA" id="ARBA00022448"/>
    </source>
</evidence>
<dbReference type="SMART" id="SM00160">
    <property type="entry name" value="RanBD"/>
    <property type="match status" value="1"/>
</dbReference>
<evidence type="ECO:0000256" key="4">
    <source>
        <dbReference type="ARBA" id="ARBA00022927"/>
    </source>
</evidence>
<feature type="compositionally biased region" description="Acidic residues" evidence="8">
    <location>
        <begin position="156"/>
        <end position="166"/>
    </location>
</feature>
<name>A0AA35J5M8_SACUV</name>
<dbReference type="PANTHER" id="PTHR38697:SF1">
    <property type="entry name" value="NUCLEAR PORE COMPLEX PROTEIN SIMILAR TO S. CEREVISIAE NUP2 (EUROFUNG)"/>
    <property type="match status" value="1"/>
</dbReference>
<dbReference type="InterPro" id="IPR053074">
    <property type="entry name" value="NPC_Nucleoporin"/>
</dbReference>
<proteinExistence type="predicted"/>
<dbReference type="FunFam" id="2.30.29.30:FF:000623">
    <property type="entry name" value="Nucleoporin nup61"/>
    <property type="match status" value="1"/>
</dbReference>
<feature type="compositionally biased region" description="Polar residues" evidence="8">
    <location>
        <begin position="519"/>
        <end position="537"/>
    </location>
</feature>
<feature type="region of interest" description="Disordered" evidence="8">
    <location>
        <begin position="1"/>
        <end position="38"/>
    </location>
</feature>
<keyword evidence="5" id="KW-0811">Translocation</keyword>
<dbReference type="GO" id="GO:0015031">
    <property type="term" value="P:protein transport"/>
    <property type="evidence" value="ECO:0007669"/>
    <property type="project" value="UniProtKB-KW"/>
</dbReference>
<evidence type="ECO:0000313" key="11">
    <source>
        <dbReference type="Proteomes" id="UP001162090"/>
    </source>
</evidence>
<evidence type="ECO:0000256" key="8">
    <source>
        <dbReference type="SAM" id="MobiDB-lite"/>
    </source>
</evidence>
<feature type="compositionally biased region" description="Basic and acidic residues" evidence="8">
    <location>
        <begin position="502"/>
        <end position="514"/>
    </location>
</feature>
<feature type="compositionally biased region" description="Polar residues" evidence="8">
    <location>
        <begin position="25"/>
        <end position="35"/>
    </location>
</feature>
<feature type="compositionally biased region" description="Basic and acidic residues" evidence="8">
    <location>
        <begin position="424"/>
        <end position="435"/>
    </location>
</feature>
<evidence type="ECO:0000256" key="5">
    <source>
        <dbReference type="ARBA" id="ARBA00023010"/>
    </source>
</evidence>
<feature type="region of interest" description="Disordered" evidence="8">
    <location>
        <begin position="131"/>
        <end position="606"/>
    </location>
</feature>
<feature type="compositionally biased region" description="Polar residues" evidence="8">
    <location>
        <begin position="564"/>
        <end position="584"/>
    </location>
</feature>
<dbReference type="Gene3D" id="2.30.29.30">
    <property type="entry name" value="Pleckstrin-homology domain (PH domain)/Phosphotyrosine-binding domain (PTB)"/>
    <property type="match status" value="1"/>
</dbReference>
<dbReference type="AlphaFoldDB" id="A0AA35J5M8"/>
<feature type="compositionally biased region" description="Basic and acidic residues" evidence="8">
    <location>
        <begin position="234"/>
        <end position="245"/>
    </location>
</feature>
<feature type="domain" description="RanBD1" evidence="9">
    <location>
        <begin position="589"/>
        <end position="727"/>
    </location>
</feature>
<dbReference type="Pfam" id="PF08911">
    <property type="entry name" value="NUP50"/>
    <property type="match status" value="1"/>
</dbReference>
<keyword evidence="2" id="KW-0813">Transport</keyword>
<evidence type="ECO:0000313" key="10">
    <source>
        <dbReference type="EMBL" id="CAI4047157.1"/>
    </source>
</evidence>
<keyword evidence="4" id="KW-0653">Protein transport</keyword>
<dbReference type="InterPro" id="IPR000156">
    <property type="entry name" value="Ran_bind_dom"/>
</dbReference>
<sequence>MAKRVADAQIQRETYDSNESDDDMNQSTKVASSDVMNRRKIAMPKRRMAFKPLATSASDESKIASSFNSLKQANNSEAKADNDHITQNNSKLKALNLQFRTKIDELVSSEPLADLRPFFTKYEEYIKSILKASEESTESSKPTIQENGGRLGKVDDDQESSDSSSDEEVKVEGPKFTINSKPITSDSVFSFGAKKEKPKMDESDSESDIEIKGPEFTFSGAVSSDIFKLNPSTEKSEKNDEKSETATKPFSFTSTTPSSTTEENKDKNPFSFTASTKENESDNVNIKPSFTFGTQDVVDTQNKKPSFTFGQTAAKPSQPKSSFTFGAAKSESTNDDSNTKPENSGDINETKSSFTFSIPSKNTSDATKPSFSFGVPASSNAVSKPGLSFGSVALSTKEASKNDNNNNVEKPVSKPAFGFLSNTDSEKKAANEEVSKPVFSFGKTSENESEGSVKPAISSGFGSQNDKKEAAKPAFSFGTSTTTDVDAGSKPPAFTFGSSIAGDKKEDTKSDAKKPFSFGTASSNGAPSFSFGSTTNSPPKPLEAPAPSIPSTGFKFSLPFEQKGGQTFTGSNSKNEEPTTNMTATDPKDPSDVDTASEESKPVDLQNGEEDEIALFSQRAKLMTFNSETKSYDSKGVGELKLLQRKDDPSKVRLLCRSDGMGNILLNATVVESFKYEPLAPENENLIKTPTVAADGKLTTYIVKFKQKAEGRSFTKSIEDVKREMKNV</sequence>
<evidence type="ECO:0000256" key="6">
    <source>
        <dbReference type="ARBA" id="ARBA00023132"/>
    </source>
</evidence>
<feature type="compositionally biased region" description="Basic and acidic residues" evidence="8">
    <location>
        <begin position="193"/>
        <end position="202"/>
    </location>
</feature>
<evidence type="ECO:0000256" key="1">
    <source>
        <dbReference type="ARBA" id="ARBA00004567"/>
    </source>
</evidence>
<keyword evidence="3" id="KW-0509">mRNA transport</keyword>
<gene>
    <name evidence="10" type="primary">SUVC12G3670</name>
    <name evidence="10" type="ORF">SUVC_12G3670</name>
</gene>
<evidence type="ECO:0000259" key="9">
    <source>
        <dbReference type="PROSITE" id="PS50196"/>
    </source>
</evidence>
<keyword evidence="7" id="KW-0539">Nucleus</keyword>
<dbReference type="Proteomes" id="UP001162090">
    <property type="component" value="Chromosome 12"/>
</dbReference>
<dbReference type="InterPro" id="IPR015007">
    <property type="entry name" value="NUP2/50/61"/>
</dbReference>
<accession>A0AA35J5M8</accession>
<dbReference type="InterPro" id="IPR011993">
    <property type="entry name" value="PH-like_dom_sf"/>
</dbReference>
<feature type="compositionally biased region" description="Pro residues" evidence="8">
    <location>
        <begin position="538"/>
        <end position="548"/>
    </location>
</feature>
<comment type="subcellular location">
    <subcellularLocation>
        <location evidence="1">Nucleus</location>
        <location evidence="1">Nuclear pore complex</location>
    </subcellularLocation>
</comment>
<dbReference type="Pfam" id="PF00638">
    <property type="entry name" value="Ran_BP1"/>
    <property type="match status" value="1"/>
</dbReference>
<dbReference type="EMBL" id="OX365923">
    <property type="protein sequence ID" value="CAI4047157.1"/>
    <property type="molecule type" value="Genomic_DNA"/>
</dbReference>
<dbReference type="PROSITE" id="PS50196">
    <property type="entry name" value="RANBD1"/>
    <property type="match status" value="1"/>
</dbReference>
<dbReference type="GO" id="GO:0051028">
    <property type="term" value="P:mRNA transport"/>
    <property type="evidence" value="ECO:0007669"/>
    <property type="project" value="UniProtKB-KW"/>
</dbReference>
<dbReference type="PANTHER" id="PTHR38697">
    <property type="entry name" value="NUCLEAR PORE COMPLEX PROTEIN SIMILAR TO S. CEREVISIAE NUP2 (EUROFUNG)"/>
    <property type="match status" value="1"/>
</dbReference>
<feature type="compositionally biased region" description="Low complexity" evidence="8">
    <location>
        <begin position="249"/>
        <end position="261"/>
    </location>
</feature>
<evidence type="ECO:0000256" key="3">
    <source>
        <dbReference type="ARBA" id="ARBA00022816"/>
    </source>
</evidence>
<keyword evidence="6" id="KW-0906">Nuclear pore complex</keyword>
<dbReference type="GO" id="GO:0005643">
    <property type="term" value="C:nuclear pore"/>
    <property type="evidence" value="ECO:0007669"/>
    <property type="project" value="UniProtKB-SubCell"/>
</dbReference>
<organism evidence="10 11">
    <name type="scientific">Saccharomyces uvarum</name>
    <name type="common">Yeast</name>
    <name type="synonym">Saccharomyces bayanus var. uvarum</name>
    <dbReference type="NCBI Taxonomy" id="230603"/>
    <lineage>
        <taxon>Eukaryota</taxon>
        <taxon>Fungi</taxon>
        <taxon>Dikarya</taxon>
        <taxon>Ascomycota</taxon>
        <taxon>Saccharomycotina</taxon>
        <taxon>Saccharomycetes</taxon>
        <taxon>Saccharomycetales</taxon>
        <taxon>Saccharomycetaceae</taxon>
        <taxon>Saccharomyces</taxon>
    </lineage>
</organism>
<protein>
    <recommendedName>
        <fullName evidence="9">RanBD1 domain-containing protein</fullName>
    </recommendedName>
</protein>